<dbReference type="GO" id="GO:0009007">
    <property type="term" value="F:site-specific DNA-methyltransferase (adenine-specific) activity"/>
    <property type="evidence" value="ECO:0007669"/>
    <property type="project" value="UniProtKB-EC"/>
</dbReference>
<dbReference type="AlphaFoldDB" id="D2QTT5"/>
<dbReference type="Gene3D" id="3.40.50.150">
    <property type="entry name" value="Vaccinia Virus protein VP39"/>
    <property type="match status" value="1"/>
</dbReference>
<accession>D2QTT5</accession>
<dbReference type="SUPFAM" id="SSF53335">
    <property type="entry name" value="S-adenosyl-L-methionine-dependent methyltransferases"/>
    <property type="match status" value="1"/>
</dbReference>
<protein>
    <recommendedName>
        <fullName evidence="2">site-specific DNA-methyltransferase (adenine-specific)</fullName>
        <ecNumber evidence="2">2.1.1.72</ecNumber>
    </recommendedName>
</protein>
<evidence type="ECO:0000313" key="11">
    <source>
        <dbReference type="Proteomes" id="UP000002028"/>
    </source>
</evidence>
<dbReference type="Pfam" id="PF02384">
    <property type="entry name" value="N6_Mtase"/>
    <property type="match status" value="1"/>
</dbReference>
<dbReference type="KEGG" id="sli:Slin_6258"/>
<evidence type="ECO:0000256" key="3">
    <source>
        <dbReference type="ARBA" id="ARBA00022603"/>
    </source>
</evidence>
<dbReference type="InterPro" id="IPR003356">
    <property type="entry name" value="DNA_methylase_A-5"/>
</dbReference>
<sequence length="787" mass="89817">MNHQSHNKLVSFIWSIADDCLRDVYVRGKYRDVILPMVVLRRLDALLEPGKDEVMEEVRFQREEAGFTELDVNGLQAASGYVFYNTSVWTLQKLHDTATNNQQLLEANFTDYLDGFSDNVKEIIRKFNLKSQVKHMANKDVLLDVLEKFTSPTINLTPFEKLDPEGRKLPALSNLGMGYVFEELIRKFNEENNEEAGEHFTPREVIDLMTHVIFEPIKDRLPPVMTIYDPACGSGGMLTESQNFIKDEDGLIRAKGDVYLFGKEINDETYAICKSDMMIKGNDPENIKNGSTLSTDEFAGKQFDFMLSNPPYGKSWASEQRHIKDGNEVIDSRFRIKLKNYWGVEEDADAIPRSSDGQLLFLMEMVSKIKPLAASPSGSRIASVHNGSSLFTGDAGGGESNIRRYLIENDLLDAIIQLPNNLFYNTGITTYIWVLTNSKPANRQGKVQLIDAGPLYRKLRKNLGAKNCELAPEHITEIVKTYQDLAIVDRTGDDGLASKVFDNADFGYYKVTIERPKRLKAQFSAERIAELRFDNKLREPMVWAWETYGERVYTDLPALEKDIIDWCEKQELNLARKQQEALLKPDNWLKQQGLMNTATKLMKAIGTDEYSNFNIFAREVEMELKALGLKLSASEKKQIMDAVSWYDAEAEKVIKGTTKLKGEKLTDLLEHLNCTEAQLPDFGYFVTGTPDREKPGEYLEYETESDLRDTENVPLKEDIHDYFLREVKPHVSEAWINLDATKIGYEISFNKYFYRHKPLRDIAAVSADILQLEDESEGLIKAILAWS</sequence>
<dbReference type="GO" id="GO:0009307">
    <property type="term" value="P:DNA restriction-modification system"/>
    <property type="evidence" value="ECO:0007669"/>
    <property type="project" value="UniProtKB-KW"/>
</dbReference>
<dbReference type="InterPro" id="IPR002052">
    <property type="entry name" value="DNA_methylase_N6_adenine_CS"/>
</dbReference>
<dbReference type="EMBL" id="CP001769">
    <property type="protein sequence ID" value="ADB42217.1"/>
    <property type="molecule type" value="Genomic_DNA"/>
</dbReference>
<dbReference type="PRINTS" id="PR00507">
    <property type="entry name" value="N12N6MTFRASE"/>
</dbReference>
<keyword evidence="5" id="KW-0949">S-adenosyl-L-methionine</keyword>
<dbReference type="GO" id="GO:0003677">
    <property type="term" value="F:DNA binding"/>
    <property type="evidence" value="ECO:0007669"/>
    <property type="project" value="InterPro"/>
</dbReference>
<evidence type="ECO:0000256" key="1">
    <source>
        <dbReference type="ARBA" id="ARBA00006594"/>
    </source>
</evidence>
<evidence type="ECO:0000256" key="7">
    <source>
        <dbReference type="ARBA" id="ARBA00047942"/>
    </source>
</evidence>
<evidence type="ECO:0000259" key="9">
    <source>
        <dbReference type="Pfam" id="PF12161"/>
    </source>
</evidence>
<dbReference type="PANTHER" id="PTHR42933:SF3">
    <property type="entry name" value="TYPE I RESTRICTION ENZYME MJAVIII METHYLASE SUBUNIT"/>
    <property type="match status" value="1"/>
</dbReference>
<gene>
    <name evidence="10" type="ordered locus">Slin_6258</name>
</gene>
<keyword evidence="11" id="KW-1185">Reference proteome</keyword>
<dbReference type="REBASE" id="23438">
    <property type="entry name" value="M.Sli74ORF6258P"/>
</dbReference>
<dbReference type="PROSITE" id="PS00092">
    <property type="entry name" value="N6_MTASE"/>
    <property type="match status" value="1"/>
</dbReference>
<comment type="similarity">
    <text evidence="1">Belongs to the N(4)/N(6)-methyltransferase family.</text>
</comment>
<keyword evidence="3 10" id="KW-0489">Methyltransferase</keyword>
<dbReference type="CDD" id="cd02440">
    <property type="entry name" value="AdoMet_MTases"/>
    <property type="match status" value="1"/>
</dbReference>
<keyword evidence="4" id="KW-0808">Transferase</keyword>
<dbReference type="InterPro" id="IPR029063">
    <property type="entry name" value="SAM-dependent_MTases_sf"/>
</dbReference>
<dbReference type="eggNOG" id="COG0286">
    <property type="taxonomic scope" value="Bacteria"/>
</dbReference>
<feature type="domain" description="N6 adenine-specific DNA methyltransferase N-terminal" evidence="9">
    <location>
        <begin position="9"/>
        <end position="149"/>
    </location>
</feature>
<reference evidence="10 11" key="1">
    <citation type="journal article" date="2010" name="Stand. Genomic Sci.">
        <title>Complete genome sequence of Spirosoma linguale type strain (1).</title>
        <authorList>
            <person name="Lail K."/>
            <person name="Sikorski J."/>
            <person name="Saunders E."/>
            <person name="Lapidus A."/>
            <person name="Glavina Del Rio T."/>
            <person name="Copeland A."/>
            <person name="Tice H."/>
            <person name="Cheng J.-F."/>
            <person name="Lucas S."/>
            <person name="Nolan M."/>
            <person name="Bruce D."/>
            <person name="Goodwin L."/>
            <person name="Pitluck S."/>
            <person name="Ivanova N."/>
            <person name="Mavromatis K."/>
            <person name="Ovchinnikova G."/>
            <person name="Pati A."/>
            <person name="Chen A."/>
            <person name="Palaniappan K."/>
            <person name="Land M."/>
            <person name="Hauser L."/>
            <person name="Chang Y.-J."/>
            <person name="Jeffries C.D."/>
            <person name="Chain P."/>
            <person name="Brettin T."/>
            <person name="Detter J.C."/>
            <person name="Schuetze A."/>
            <person name="Rohde M."/>
            <person name="Tindall B.J."/>
            <person name="Goeker M."/>
            <person name="Bristow J."/>
            <person name="Eisen J.A."/>
            <person name="Markowitz V."/>
            <person name="Hugenholtz P."/>
            <person name="Kyrpides N.C."/>
            <person name="Klenk H.-P."/>
            <person name="Chen F."/>
        </authorList>
    </citation>
    <scope>NUCLEOTIDE SEQUENCE [LARGE SCALE GENOMIC DNA]</scope>
    <source>
        <strain evidence="11">ATCC 33905 / DSM 74 / LMG 10896 / Claus 1</strain>
    </source>
</reference>
<dbReference type="RefSeq" id="WP_012930701.1">
    <property type="nucleotide sequence ID" value="NC_013730.1"/>
</dbReference>
<dbReference type="GO" id="GO:0008170">
    <property type="term" value="F:N-methyltransferase activity"/>
    <property type="evidence" value="ECO:0007669"/>
    <property type="project" value="InterPro"/>
</dbReference>
<evidence type="ECO:0000259" key="8">
    <source>
        <dbReference type="Pfam" id="PF02384"/>
    </source>
</evidence>
<comment type="catalytic activity">
    <reaction evidence="7">
        <text>a 2'-deoxyadenosine in DNA + S-adenosyl-L-methionine = an N(6)-methyl-2'-deoxyadenosine in DNA + S-adenosyl-L-homocysteine + H(+)</text>
        <dbReference type="Rhea" id="RHEA:15197"/>
        <dbReference type="Rhea" id="RHEA-COMP:12418"/>
        <dbReference type="Rhea" id="RHEA-COMP:12419"/>
        <dbReference type="ChEBI" id="CHEBI:15378"/>
        <dbReference type="ChEBI" id="CHEBI:57856"/>
        <dbReference type="ChEBI" id="CHEBI:59789"/>
        <dbReference type="ChEBI" id="CHEBI:90615"/>
        <dbReference type="ChEBI" id="CHEBI:90616"/>
        <dbReference type="EC" id="2.1.1.72"/>
    </reaction>
</comment>
<dbReference type="PANTHER" id="PTHR42933">
    <property type="entry name" value="SLR6095 PROTEIN"/>
    <property type="match status" value="1"/>
</dbReference>
<dbReference type="Pfam" id="PF12161">
    <property type="entry name" value="HsdM_N"/>
    <property type="match status" value="1"/>
</dbReference>
<dbReference type="InterPro" id="IPR022749">
    <property type="entry name" value="D12N6_MeTrfase_N"/>
</dbReference>
<evidence type="ECO:0000256" key="5">
    <source>
        <dbReference type="ARBA" id="ARBA00022691"/>
    </source>
</evidence>
<name>D2QTT5_SPILD</name>
<proteinExistence type="inferred from homology"/>
<dbReference type="HOGENOM" id="CLU_012122_0_0_10"/>
<evidence type="ECO:0000256" key="6">
    <source>
        <dbReference type="ARBA" id="ARBA00022747"/>
    </source>
</evidence>
<feature type="domain" description="DNA methylase adenine-specific" evidence="8">
    <location>
        <begin position="177"/>
        <end position="485"/>
    </location>
</feature>
<keyword evidence="6" id="KW-0680">Restriction system</keyword>
<dbReference type="STRING" id="504472.Slin_6258"/>
<organism evidence="10 11">
    <name type="scientific">Spirosoma linguale (strain ATCC 33905 / DSM 74 / LMG 10896 / Claus 1)</name>
    <dbReference type="NCBI Taxonomy" id="504472"/>
    <lineage>
        <taxon>Bacteria</taxon>
        <taxon>Pseudomonadati</taxon>
        <taxon>Bacteroidota</taxon>
        <taxon>Cytophagia</taxon>
        <taxon>Cytophagales</taxon>
        <taxon>Cytophagaceae</taxon>
        <taxon>Spirosoma</taxon>
    </lineage>
</organism>
<dbReference type="GO" id="GO:0032259">
    <property type="term" value="P:methylation"/>
    <property type="evidence" value="ECO:0007669"/>
    <property type="project" value="UniProtKB-KW"/>
</dbReference>
<evidence type="ECO:0000256" key="2">
    <source>
        <dbReference type="ARBA" id="ARBA00011900"/>
    </source>
</evidence>
<dbReference type="EC" id="2.1.1.72" evidence="2"/>
<dbReference type="InterPro" id="IPR051537">
    <property type="entry name" value="DNA_Adenine_Mtase"/>
</dbReference>
<dbReference type="Proteomes" id="UP000002028">
    <property type="component" value="Chromosome"/>
</dbReference>
<evidence type="ECO:0000256" key="4">
    <source>
        <dbReference type="ARBA" id="ARBA00022679"/>
    </source>
</evidence>
<evidence type="ECO:0000313" key="10">
    <source>
        <dbReference type="EMBL" id="ADB42217.1"/>
    </source>
</evidence>